<evidence type="ECO:0000256" key="13">
    <source>
        <dbReference type="ARBA" id="ARBA00022842"/>
    </source>
</evidence>
<dbReference type="GO" id="GO:0016208">
    <property type="term" value="F:AMP binding"/>
    <property type="evidence" value="ECO:0007669"/>
    <property type="project" value="TreeGrafter"/>
</dbReference>
<dbReference type="GO" id="GO:0003872">
    <property type="term" value="F:6-phosphofructokinase activity"/>
    <property type="evidence" value="ECO:0007669"/>
    <property type="project" value="UniProtKB-EC"/>
</dbReference>
<evidence type="ECO:0000256" key="8">
    <source>
        <dbReference type="ARBA" id="ARBA00022679"/>
    </source>
</evidence>
<dbReference type="AlphaFoldDB" id="A0A540VBB0"/>
<feature type="domain" description="Phosphofructokinase" evidence="17">
    <location>
        <begin position="4"/>
        <end position="311"/>
    </location>
</feature>
<comment type="caution">
    <text evidence="18">The sequence shown here is derived from an EMBL/GenBank/DDBJ whole genome shotgun (WGS) entry which is preliminary data.</text>
</comment>
<keyword evidence="9" id="KW-0479">Metal-binding</keyword>
<dbReference type="GO" id="GO:0048029">
    <property type="term" value="F:monosaccharide binding"/>
    <property type="evidence" value="ECO:0007669"/>
    <property type="project" value="TreeGrafter"/>
</dbReference>
<protein>
    <recommendedName>
        <fullName evidence="5">6-phosphofructokinase</fullName>
        <ecNumber evidence="5">2.7.1.11</ecNumber>
    </recommendedName>
</protein>
<dbReference type="PRINTS" id="PR00476">
    <property type="entry name" value="PHFRCTKINASE"/>
</dbReference>
<dbReference type="FunFam" id="3.40.50.460:FF:000008">
    <property type="entry name" value="ATP-dependent 6-phosphofructokinase"/>
    <property type="match status" value="1"/>
</dbReference>
<evidence type="ECO:0000256" key="14">
    <source>
        <dbReference type="ARBA" id="ARBA00023152"/>
    </source>
</evidence>
<dbReference type="PROSITE" id="PS00433">
    <property type="entry name" value="PHOSPHOFRUCTOKINASE"/>
    <property type="match status" value="2"/>
</dbReference>
<keyword evidence="14" id="KW-0324">Glycolysis</keyword>
<dbReference type="GO" id="GO:0061621">
    <property type="term" value="P:canonical glycolysis"/>
    <property type="evidence" value="ECO:0007669"/>
    <property type="project" value="TreeGrafter"/>
</dbReference>
<dbReference type="NCBIfam" id="TIGR02478">
    <property type="entry name" value="6PF1K_euk"/>
    <property type="match status" value="1"/>
</dbReference>
<evidence type="ECO:0000256" key="16">
    <source>
        <dbReference type="ARBA" id="ARBA00048070"/>
    </source>
</evidence>
<dbReference type="GO" id="GO:0005524">
    <property type="term" value="F:ATP binding"/>
    <property type="evidence" value="ECO:0007669"/>
    <property type="project" value="UniProtKB-KW"/>
</dbReference>
<dbReference type="GO" id="GO:0042802">
    <property type="term" value="F:identical protein binding"/>
    <property type="evidence" value="ECO:0007669"/>
    <property type="project" value="TreeGrafter"/>
</dbReference>
<keyword evidence="12" id="KW-0067">ATP-binding</keyword>
<name>A0A540VBB0_9CHLR</name>
<comment type="catalytic activity">
    <reaction evidence="16">
        <text>beta-D-fructose 6-phosphate + ATP = beta-D-fructose 1,6-bisphosphate + ADP + H(+)</text>
        <dbReference type="Rhea" id="RHEA:16109"/>
        <dbReference type="ChEBI" id="CHEBI:15378"/>
        <dbReference type="ChEBI" id="CHEBI:30616"/>
        <dbReference type="ChEBI" id="CHEBI:32966"/>
        <dbReference type="ChEBI" id="CHEBI:57634"/>
        <dbReference type="ChEBI" id="CHEBI:456216"/>
        <dbReference type="EC" id="2.7.1.11"/>
    </reaction>
</comment>
<evidence type="ECO:0000313" key="19">
    <source>
        <dbReference type="Proteomes" id="UP000317371"/>
    </source>
</evidence>
<dbReference type="GO" id="GO:0030388">
    <property type="term" value="P:fructose 1,6-bisphosphate metabolic process"/>
    <property type="evidence" value="ECO:0007669"/>
    <property type="project" value="TreeGrafter"/>
</dbReference>
<dbReference type="EMBL" id="VIGC01000029">
    <property type="protein sequence ID" value="TQE94025.1"/>
    <property type="molecule type" value="Genomic_DNA"/>
</dbReference>
<dbReference type="InterPro" id="IPR022953">
    <property type="entry name" value="ATP_PFK"/>
</dbReference>
<keyword evidence="6" id="KW-0963">Cytoplasm</keyword>
<feature type="domain" description="Phosphofructokinase" evidence="17">
    <location>
        <begin position="392"/>
        <end position="677"/>
    </location>
</feature>
<dbReference type="InterPro" id="IPR035966">
    <property type="entry name" value="PKF_sf"/>
</dbReference>
<evidence type="ECO:0000256" key="5">
    <source>
        <dbReference type="ARBA" id="ARBA00012055"/>
    </source>
</evidence>
<dbReference type="GO" id="GO:0005945">
    <property type="term" value="C:6-phosphofructokinase complex"/>
    <property type="evidence" value="ECO:0007669"/>
    <property type="project" value="TreeGrafter"/>
</dbReference>
<accession>A0A540VBB0</accession>
<dbReference type="InterPro" id="IPR000023">
    <property type="entry name" value="Phosphofructokinase_dom"/>
</dbReference>
<keyword evidence="11 18" id="KW-0418">Kinase</keyword>
<evidence type="ECO:0000256" key="6">
    <source>
        <dbReference type="ARBA" id="ARBA00022490"/>
    </source>
</evidence>
<keyword evidence="10" id="KW-0547">Nucleotide-binding</keyword>
<keyword evidence="13" id="KW-0460">Magnesium</keyword>
<comment type="similarity">
    <text evidence="15">Belongs to the phosphofructokinase type A (PFKA) family.</text>
</comment>
<keyword evidence="19" id="KW-1185">Reference proteome</keyword>
<dbReference type="Gene3D" id="3.40.50.450">
    <property type="match status" value="2"/>
</dbReference>
<evidence type="ECO:0000256" key="9">
    <source>
        <dbReference type="ARBA" id="ARBA00022723"/>
    </source>
</evidence>
<reference evidence="18 19" key="1">
    <citation type="submission" date="2019-06" db="EMBL/GenBank/DDBJ databases">
        <title>Genome sequence of Litorilinea aerophila BAA-2444.</title>
        <authorList>
            <person name="Maclea K.S."/>
            <person name="Maurais E.G."/>
            <person name="Iannazzi L.C."/>
        </authorList>
    </citation>
    <scope>NUCLEOTIDE SEQUENCE [LARGE SCALE GENOMIC DNA]</scope>
    <source>
        <strain evidence="18 19">ATCC BAA-2444</strain>
    </source>
</reference>
<dbReference type="InterPro" id="IPR015912">
    <property type="entry name" value="Phosphofructokinase_CS"/>
</dbReference>
<evidence type="ECO:0000256" key="10">
    <source>
        <dbReference type="ARBA" id="ARBA00022741"/>
    </source>
</evidence>
<dbReference type="NCBIfam" id="NF002872">
    <property type="entry name" value="PRK03202.1"/>
    <property type="match status" value="1"/>
</dbReference>
<dbReference type="GO" id="GO:0006002">
    <property type="term" value="P:fructose 6-phosphate metabolic process"/>
    <property type="evidence" value="ECO:0007669"/>
    <property type="project" value="InterPro"/>
</dbReference>
<dbReference type="Proteomes" id="UP000317371">
    <property type="component" value="Unassembled WGS sequence"/>
</dbReference>
<evidence type="ECO:0000256" key="4">
    <source>
        <dbReference type="ARBA" id="ARBA00004679"/>
    </source>
</evidence>
<dbReference type="EC" id="2.7.1.11" evidence="5"/>
<comment type="subcellular location">
    <subcellularLocation>
        <location evidence="3">Cytoplasm</location>
    </subcellularLocation>
</comment>
<gene>
    <name evidence="18" type="ORF">FKZ61_18805</name>
</gene>
<evidence type="ECO:0000256" key="7">
    <source>
        <dbReference type="ARBA" id="ARBA00022533"/>
    </source>
</evidence>
<dbReference type="RefSeq" id="WP_141611709.1">
    <property type="nucleotide sequence ID" value="NZ_VIGC02000029.1"/>
</dbReference>
<organism evidence="18 19">
    <name type="scientific">Litorilinea aerophila</name>
    <dbReference type="NCBI Taxonomy" id="1204385"/>
    <lineage>
        <taxon>Bacteria</taxon>
        <taxon>Bacillati</taxon>
        <taxon>Chloroflexota</taxon>
        <taxon>Caldilineae</taxon>
        <taxon>Caldilineales</taxon>
        <taxon>Caldilineaceae</taxon>
        <taxon>Litorilinea</taxon>
    </lineage>
</organism>
<keyword evidence="8 18" id="KW-0808">Transferase</keyword>
<dbReference type="InParanoid" id="A0A540VBB0"/>
<evidence type="ECO:0000256" key="2">
    <source>
        <dbReference type="ARBA" id="ARBA00002659"/>
    </source>
</evidence>
<proteinExistence type="inferred from homology"/>
<comment type="cofactor">
    <cofactor evidence="1">
        <name>Mg(2+)</name>
        <dbReference type="ChEBI" id="CHEBI:18420"/>
    </cofactor>
</comment>
<dbReference type="Pfam" id="PF00365">
    <property type="entry name" value="PFK"/>
    <property type="match status" value="2"/>
</dbReference>
<evidence type="ECO:0000256" key="12">
    <source>
        <dbReference type="ARBA" id="ARBA00022840"/>
    </source>
</evidence>
<dbReference type="GO" id="GO:0046872">
    <property type="term" value="F:metal ion binding"/>
    <property type="evidence" value="ECO:0007669"/>
    <property type="project" value="UniProtKB-KW"/>
</dbReference>
<evidence type="ECO:0000256" key="11">
    <source>
        <dbReference type="ARBA" id="ARBA00022777"/>
    </source>
</evidence>
<evidence type="ECO:0000259" key="17">
    <source>
        <dbReference type="Pfam" id="PF00365"/>
    </source>
</evidence>
<dbReference type="GO" id="GO:0070095">
    <property type="term" value="F:fructose-6-phosphate binding"/>
    <property type="evidence" value="ECO:0007669"/>
    <property type="project" value="TreeGrafter"/>
</dbReference>
<comment type="pathway">
    <text evidence="4">Carbohydrate degradation; glycolysis; D-glyceraldehyde 3-phosphate and glycerone phosphate from D-glucose: step 3/4.</text>
</comment>
<dbReference type="Gene3D" id="3.40.50.460">
    <property type="entry name" value="Phosphofructokinase domain"/>
    <property type="match status" value="2"/>
</dbReference>
<sequence>MDTRLGVLTSGGDAPGMNAAVRAVVRAGLDRGADVYAIYDGYHGLIEGESHIRKMGWNDVGGILHRGGTIIGTARSEEFRTLEGRRRAVRNLLRHGIDRLVVIGGDGSLTGANLLRQEWADHLQALVASGEIPQEIAARHPFLAIAGLVGSIDNDMHGTDMTIGADSALHRITAAVDAIASTAASHQRTFVVEVMGRRCGYLALMSGIATGAEWVLIPENPPDMDNWEERMCQVLREGMRMGRRDNIVIVAEGAQDRHGNPITSEYVRRVLEERLGEEVRVTVLGHVQRGGPPSAFDRILSTLTGVAAVETVLEATAESEAYLIGIHENKIVRQPLMECVAKTHAINAAMAAQDFETAMAMRGRTFQESFRIMRTLVRAMPHPPTPGQRRIRFAILHAGGPAPGMNAAVRAAVRLSVDRGHLPVGVQRGFRGLIQGHLEEMGWMSVNGWAPVGGAELGTSRKVPGGSDLYAIARNLEEHQIDALMIIGGWAGYQAALRLYQERENYPAFNIPIVCIPATINNNLPGSELSIGADTALNSIVEVVDKIKQSAVASNRCFVVEVMGRYCGYLALMSALATGAERVYLHEEGIRLADLEADIAQLIRGFQHGKRLGLMIRNENANPLYTTSFLAALFEEEGGDLFDVRIAVLGHLQQGGSPTPFDRTLAARLAARGVEFLEESFATHHAEAPAVCLGLQHGAMQVTPLEQIPRLMDERYQRPREQWWMSLRPIASMLAKPDPYFQPESRPASHEE</sequence>
<evidence type="ECO:0000256" key="3">
    <source>
        <dbReference type="ARBA" id="ARBA00004496"/>
    </source>
</evidence>
<dbReference type="UniPathway" id="UPA00109">
    <property type="reaction ID" value="UER00182"/>
</dbReference>
<evidence type="ECO:0000313" key="18">
    <source>
        <dbReference type="EMBL" id="TQE94025.1"/>
    </source>
</evidence>
<evidence type="ECO:0000256" key="15">
    <source>
        <dbReference type="ARBA" id="ARBA00038478"/>
    </source>
</evidence>
<dbReference type="SUPFAM" id="SSF53784">
    <property type="entry name" value="Phosphofructokinase"/>
    <property type="match status" value="2"/>
</dbReference>
<comment type="function">
    <text evidence="2">Catalyzes the phosphorylation of D-fructose 6-phosphate to fructose 1,6-bisphosphate by ATP, the first committing step of glycolysis.</text>
</comment>
<dbReference type="OrthoDB" id="9802503at2"/>
<evidence type="ECO:0000256" key="1">
    <source>
        <dbReference type="ARBA" id="ARBA00001946"/>
    </source>
</evidence>
<dbReference type="PIRSF" id="PIRSF000533">
    <property type="entry name" value="ATP_PFK_euk"/>
    <property type="match status" value="1"/>
</dbReference>
<dbReference type="FunFam" id="3.40.50.460:FF:000007">
    <property type="entry name" value="ATP-dependent 6-phosphofructokinase"/>
    <property type="match status" value="1"/>
</dbReference>
<keyword evidence="7" id="KW-0021">Allosteric enzyme</keyword>
<dbReference type="PANTHER" id="PTHR13697:SF4">
    <property type="entry name" value="ATP-DEPENDENT 6-PHOSPHOFRUCTOKINASE"/>
    <property type="match status" value="1"/>
</dbReference>
<dbReference type="PANTHER" id="PTHR13697">
    <property type="entry name" value="PHOSPHOFRUCTOKINASE"/>
    <property type="match status" value="1"/>
</dbReference>
<dbReference type="InterPro" id="IPR009161">
    <property type="entry name" value="6-Pfructokinase_euk"/>
</dbReference>